<accession>A0ABP0SJ46</accession>
<keyword evidence="3" id="KW-1185">Reference proteome</keyword>
<evidence type="ECO:0000313" key="3">
    <source>
        <dbReference type="Proteomes" id="UP001642484"/>
    </source>
</evidence>
<feature type="compositionally biased region" description="Basic and acidic residues" evidence="1">
    <location>
        <begin position="1"/>
        <end position="15"/>
    </location>
</feature>
<evidence type="ECO:0000313" key="2">
    <source>
        <dbReference type="EMBL" id="CAK9112421.1"/>
    </source>
</evidence>
<dbReference type="Proteomes" id="UP001642484">
    <property type="component" value="Unassembled WGS sequence"/>
</dbReference>
<protein>
    <submittedName>
        <fullName evidence="2">Uncharacterized protein</fullName>
    </submittedName>
</protein>
<name>A0ABP0SJ46_9DINO</name>
<feature type="compositionally biased region" description="Basic and acidic residues" evidence="1">
    <location>
        <begin position="27"/>
        <end position="70"/>
    </location>
</feature>
<comment type="caution">
    <text evidence="2">The sequence shown here is derived from an EMBL/GenBank/DDBJ whole genome shotgun (WGS) entry which is preliminary data.</text>
</comment>
<proteinExistence type="predicted"/>
<evidence type="ECO:0000256" key="1">
    <source>
        <dbReference type="SAM" id="MobiDB-lite"/>
    </source>
</evidence>
<gene>
    <name evidence="2" type="ORF">CCMP2556_LOCUS52108</name>
</gene>
<feature type="region of interest" description="Disordered" evidence="1">
    <location>
        <begin position="1"/>
        <end position="116"/>
    </location>
</feature>
<feature type="compositionally biased region" description="Polar residues" evidence="1">
    <location>
        <begin position="76"/>
        <end position="94"/>
    </location>
</feature>
<sequence length="116" mass="12631">MVKMDADLDPAEHGAHSAGISLGAPEPPRRMAELRAAAERRLRQSSREPLKDKERDCLFAEKKQSERQPIRDTGAVGQSRTPGSPHVTQGSAGRTLTPRGAAYKPRNLYSSRADGL</sequence>
<dbReference type="EMBL" id="CAXAMN010027706">
    <property type="protein sequence ID" value="CAK9112421.1"/>
    <property type="molecule type" value="Genomic_DNA"/>
</dbReference>
<organism evidence="2 3">
    <name type="scientific">Durusdinium trenchii</name>
    <dbReference type="NCBI Taxonomy" id="1381693"/>
    <lineage>
        <taxon>Eukaryota</taxon>
        <taxon>Sar</taxon>
        <taxon>Alveolata</taxon>
        <taxon>Dinophyceae</taxon>
        <taxon>Suessiales</taxon>
        <taxon>Symbiodiniaceae</taxon>
        <taxon>Durusdinium</taxon>
    </lineage>
</organism>
<reference evidence="2 3" key="1">
    <citation type="submission" date="2024-02" db="EMBL/GenBank/DDBJ databases">
        <authorList>
            <person name="Chen Y."/>
            <person name="Shah S."/>
            <person name="Dougan E. K."/>
            <person name="Thang M."/>
            <person name="Chan C."/>
        </authorList>
    </citation>
    <scope>NUCLEOTIDE SEQUENCE [LARGE SCALE GENOMIC DNA]</scope>
</reference>